<evidence type="ECO:0000256" key="4">
    <source>
        <dbReference type="SAM" id="MobiDB-lite"/>
    </source>
</evidence>
<dbReference type="eggNOG" id="COG1843">
    <property type="taxonomic scope" value="Bacteria"/>
</dbReference>
<keyword evidence="2 3" id="KW-1005">Bacterial flagellum biogenesis</keyword>
<keyword evidence="6" id="KW-1185">Reference proteome</keyword>
<keyword evidence="5" id="KW-0969">Cilium</keyword>
<organism evidence="5 6">
    <name type="scientific">Clostridium carboxidivorans P7</name>
    <dbReference type="NCBI Taxonomy" id="536227"/>
    <lineage>
        <taxon>Bacteria</taxon>
        <taxon>Bacillati</taxon>
        <taxon>Bacillota</taxon>
        <taxon>Clostridia</taxon>
        <taxon>Eubacteriales</taxon>
        <taxon>Clostridiaceae</taxon>
        <taxon>Clostridium</taxon>
    </lineage>
</organism>
<dbReference type="PATRIC" id="fig|536227.13.peg.5219"/>
<comment type="caution">
    <text evidence="5">The sequence shown here is derived from an EMBL/GenBank/DDBJ whole genome shotgun (WGS) entry which is preliminary data.</text>
</comment>
<sequence>MAGVNTATNSSDVNKTNDSNATKTSRGTRIVKKGQDMDKNAFFKILAAELSNQDPSNAKDGTEYVSQMAQFSSLEQMVNLNTTMKLTGANNLIGKTVNLNKLDPNGKFYSGLVSSVVKSGDTVQLNVLVGTKKDEKGNEVPDIEKFDIENVTEIDDMVSLNKYTNDADGTAEFLNASVLIGKKVELNQQDSSKKNYVGIVKGVSRNANGVELNVDIGNNEIKKFLYHDVISVNES</sequence>
<evidence type="ECO:0000256" key="1">
    <source>
        <dbReference type="ARBA" id="ARBA00010577"/>
    </source>
</evidence>
<name>C6PPE7_9CLOT</name>
<keyword evidence="5" id="KW-0282">Flagellum</keyword>
<feature type="compositionally biased region" description="Polar residues" evidence="4">
    <location>
        <begin position="1"/>
        <end position="27"/>
    </location>
</feature>
<comment type="similarity">
    <text evidence="1 3">Belongs to the FlgD family.</text>
</comment>
<comment type="function">
    <text evidence="3">Required for flagellar hook formation. May act as a scaffolding protein.</text>
</comment>
<feature type="region of interest" description="Disordered" evidence="4">
    <location>
        <begin position="1"/>
        <end position="31"/>
    </location>
</feature>
<keyword evidence="5" id="KW-0966">Cell projection</keyword>
<evidence type="ECO:0000313" key="6">
    <source>
        <dbReference type="Proteomes" id="UP000004198"/>
    </source>
</evidence>
<evidence type="ECO:0000313" key="5">
    <source>
        <dbReference type="EMBL" id="EET88841.1"/>
    </source>
</evidence>
<dbReference type="InterPro" id="IPR005648">
    <property type="entry name" value="FlgD"/>
</dbReference>
<evidence type="ECO:0000256" key="3">
    <source>
        <dbReference type="RuleBase" id="RU362076"/>
    </source>
</evidence>
<dbReference type="KEGG" id="cck:Ccar_25240"/>
<reference evidence="5 6" key="1">
    <citation type="submission" date="2009-06" db="EMBL/GenBank/DDBJ databases">
        <title>The draft genome of Clostridium carboxidivorans P7.</title>
        <authorList>
            <consortium name="US DOE Joint Genome Institute (JGI-PGF)"/>
            <person name="Lucas S."/>
            <person name="Copeland A."/>
            <person name="Lapidus A."/>
            <person name="Glavina del Rio T."/>
            <person name="Tice H."/>
            <person name="Bruce D."/>
            <person name="Goodwin L."/>
            <person name="Pitluck S."/>
            <person name="Larimer F."/>
            <person name="Land M.L."/>
            <person name="Hauser L."/>
            <person name="Hemme C.L."/>
        </authorList>
    </citation>
    <scope>NUCLEOTIDE SEQUENCE [LARGE SCALE GENOMIC DNA]</scope>
    <source>
        <strain evidence="5 6">P7</strain>
    </source>
</reference>
<dbReference type="Pfam" id="PF03963">
    <property type="entry name" value="FlgD"/>
    <property type="match status" value="1"/>
</dbReference>
<proteinExistence type="inferred from homology"/>
<dbReference type="AlphaFoldDB" id="C6PPE7"/>
<dbReference type="OrthoDB" id="280334at2"/>
<protein>
    <recommendedName>
        <fullName evidence="3">Basal-body rod modification protein FlgD</fullName>
    </recommendedName>
</protein>
<dbReference type="EMBL" id="ACVI01000007">
    <property type="protein sequence ID" value="EET88841.1"/>
    <property type="molecule type" value="Genomic_DNA"/>
</dbReference>
<evidence type="ECO:0000256" key="2">
    <source>
        <dbReference type="ARBA" id="ARBA00022795"/>
    </source>
</evidence>
<dbReference type="RefSeq" id="WP_007059549.1">
    <property type="nucleotide sequence ID" value="NZ_ACVI01000007.1"/>
</dbReference>
<dbReference type="Proteomes" id="UP000004198">
    <property type="component" value="Unassembled WGS sequence"/>
</dbReference>
<gene>
    <name evidence="5" type="ORF">CcarbDRAFT_0664</name>
</gene>
<dbReference type="STRING" id="536227.Ccar_25240"/>
<accession>C6PPE7</accession>
<dbReference type="GO" id="GO:0044781">
    <property type="term" value="P:bacterial-type flagellum organization"/>
    <property type="evidence" value="ECO:0007669"/>
    <property type="project" value="UniProtKB-UniRule"/>
</dbReference>